<dbReference type="SUPFAM" id="SSF56219">
    <property type="entry name" value="DNase I-like"/>
    <property type="match status" value="1"/>
</dbReference>
<dbReference type="InterPro" id="IPR036691">
    <property type="entry name" value="Endo/exonu/phosph_ase_sf"/>
</dbReference>
<dbReference type="AlphaFoldDB" id="A0AAE1X9T1"/>
<dbReference type="Proteomes" id="UP001289374">
    <property type="component" value="Unassembled WGS sequence"/>
</dbReference>
<protein>
    <recommendedName>
        <fullName evidence="3">Endonuclease/exonuclease/phosphatase domain-containing protein</fullName>
    </recommendedName>
</protein>
<proteinExistence type="predicted"/>
<dbReference type="EMBL" id="JACGWL010000002">
    <property type="protein sequence ID" value="KAK4407964.1"/>
    <property type="molecule type" value="Genomic_DNA"/>
</dbReference>
<reference evidence="1" key="1">
    <citation type="submission" date="2020-06" db="EMBL/GenBank/DDBJ databases">
        <authorList>
            <person name="Li T."/>
            <person name="Hu X."/>
            <person name="Zhang T."/>
            <person name="Song X."/>
            <person name="Zhang H."/>
            <person name="Dai N."/>
            <person name="Sheng W."/>
            <person name="Hou X."/>
            <person name="Wei L."/>
        </authorList>
    </citation>
    <scope>NUCLEOTIDE SEQUENCE</scope>
    <source>
        <strain evidence="1">K16</strain>
        <tissue evidence="1">Leaf</tissue>
    </source>
</reference>
<name>A0AAE1X9T1_9LAMI</name>
<keyword evidence="2" id="KW-1185">Reference proteome</keyword>
<gene>
    <name evidence="1" type="ORF">Sango_0377400</name>
</gene>
<evidence type="ECO:0000313" key="2">
    <source>
        <dbReference type="Proteomes" id="UP001289374"/>
    </source>
</evidence>
<dbReference type="Gene3D" id="3.60.10.10">
    <property type="entry name" value="Endonuclease/exonuclease/phosphatase"/>
    <property type="match status" value="1"/>
</dbReference>
<accession>A0AAE1X9T1</accession>
<evidence type="ECO:0000313" key="1">
    <source>
        <dbReference type="EMBL" id="KAK4407964.1"/>
    </source>
</evidence>
<sequence>MSFSASHIDARVQLETEDDYWRFTGFYGAPEASNRSSSCTLLRHLSRISTLPWVCGGDFNAIISDSEKDGILPTPQWQLCSFRQALNDRGLFDVGFMGFPFTWSNNRESPHTV</sequence>
<evidence type="ECO:0008006" key="3">
    <source>
        <dbReference type="Google" id="ProtNLM"/>
    </source>
</evidence>
<comment type="caution">
    <text evidence="1">The sequence shown here is derived from an EMBL/GenBank/DDBJ whole genome shotgun (WGS) entry which is preliminary data.</text>
</comment>
<reference evidence="1" key="2">
    <citation type="journal article" date="2024" name="Plant">
        <title>Genomic evolution and insights into agronomic trait innovations of Sesamum species.</title>
        <authorList>
            <person name="Miao H."/>
            <person name="Wang L."/>
            <person name="Qu L."/>
            <person name="Liu H."/>
            <person name="Sun Y."/>
            <person name="Le M."/>
            <person name="Wang Q."/>
            <person name="Wei S."/>
            <person name="Zheng Y."/>
            <person name="Lin W."/>
            <person name="Duan Y."/>
            <person name="Cao H."/>
            <person name="Xiong S."/>
            <person name="Wang X."/>
            <person name="Wei L."/>
            <person name="Li C."/>
            <person name="Ma Q."/>
            <person name="Ju M."/>
            <person name="Zhao R."/>
            <person name="Li G."/>
            <person name="Mu C."/>
            <person name="Tian Q."/>
            <person name="Mei H."/>
            <person name="Zhang T."/>
            <person name="Gao T."/>
            <person name="Zhang H."/>
        </authorList>
    </citation>
    <scope>NUCLEOTIDE SEQUENCE</scope>
    <source>
        <tissue evidence="1">Leaf</tissue>
    </source>
</reference>
<organism evidence="1 2">
    <name type="scientific">Sesamum angolense</name>
    <dbReference type="NCBI Taxonomy" id="2727404"/>
    <lineage>
        <taxon>Eukaryota</taxon>
        <taxon>Viridiplantae</taxon>
        <taxon>Streptophyta</taxon>
        <taxon>Embryophyta</taxon>
        <taxon>Tracheophyta</taxon>
        <taxon>Spermatophyta</taxon>
        <taxon>Magnoliopsida</taxon>
        <taxon>eudicotyledons</taxon>
        <taxon>Gunneridae</taxon>
        <taxon>Pentapetalae</taxon>
        <taxon>asterids</taxon>
        <taxon>lamiids</taxon>
        <taxon>Lamiales</taxon>
        <taxon>Pedaliaceae</taxon>
        <taxon>Sesamum</taxon>
    </lineage>
</organism>